<accession>A0A4V2G437</accession>
<proteinExistence type="predicted"/>
<gene>
    <name evidence="2" type="ORF">BDD14_0799</name>
</gene>
<dbReference type="SUPFAM" id="SSF109854">
    <property type="entry name" value="DinB/YfiT-like putative metalloenzymes"/>
    <property type="match status" value="1"/>
</dbReference>
<dbReference type="EMBL" id="SHKW01000001">
    <property type="protein sequence ID" value="RZU39416.1"/>
    <property type="molecule type" value="Genomic_DNA"/>
</dbReference>
<dbReference type="InterPro" id="IPR034660">
    <property type="entry name" value="DinB/YfiT-like"/>
</dbReference>
<evidence type="ECO:0000259" key="1">
    <source>
        <dbReference type="Pfam" id="PF12867"/>
    </source>
</evidence>
<name>A0A4V2G437_9BACT</name>
<evidence type="ECO:0000313" key="2">
    <source>
        <dbReference type="EMBL" id="RZU39416.1"/>
    </source>
</evidence>
<reference evidence="2 3" key="1">
    <citation type="submission" date="2019-02" db="EMBL/GenBank/DDBJ databases">
        <title>Genomic Encyclopedia of Archaeal and Bacterial Type Strains, Phase II (KMG-II): from individual species to whole genera.</title>
        <authorList>
            <person name="Goeker M."/>
        </authorList>
    </citation>
    <scope>NUCLEOTIDE SEQUENCE [LARGE SCALE GENOMIC DNA]</scope>
    <source>
        <strain evidence="2 3">DSM 18101</strain>
    </source>
</reference>
<evidence type="ECO:0000313" key="3">
    <source>
        <dbReference type="Proteomes" id="UP000292958"/>
    </source>
</evidence>
<protein>
    <submittedName>
        <fullName evidence="2">DinB family protein</fullName>
    </submittedName>
</protein>
<dbReference type="Proteomes" id="UP000292958">
    <property type="component" value="Unassembled WGS sequence"/>
</dbReference>
<sequence>MNPTLRRLEDEFSRSLRGLTAPQTQLHPHRNPARWNICQITQHLLLTYSSTTSAIEARMAKGTPTRSRATLSQLIAQLFVIRLGLLPSRREAPPAVTPSANPAHPHPDGDALISAFSTALATMEELLERAEGHFTSTPCLSHFALGPLNIAQWRRFHLVHGRHHIRQITAIRREYRL</sequence>
<organism evidence="2 3">
    <name type="scientific">Edaphobacter modestus</name>
    <dbReference type="NCBI Taxonomy" id="388466"/>
    <lineage>
        <taxon>Bacteria</taxon>
        <taxon>Pseudomonadati</taxon>
        <taxon>Acidobacteriota</taxon>
        <taxon>Terriglobia</taxon>
        <taxon>Terriglobales</taxon>
        <taxon>Acidobacteriaceae</taxon>
        <taxon>Edaphobacter</taxon>
    </lineage>
</organism>
<dbReference type="AlphaFoldDB" id="A0A4V2G437"/>
<dbReference type="RefSeq" id="WP_130417631.1">
    <property type="nucleotide sequence ID" value="NZ_SHKW01000001.1"/>
</dbReference>
<dbReference type="Gene3D" id="1.20.120.450">
    <property type="entry name" value="dinb family like domain"/>
    <property type="match status" value="1"/>
</dbReference>
<dbReference type="OrthoDB" id="121539at2"/>
<comment type="caution">
    <text evidence="2">The sequence shown here is derived from an EMBL/GenBank/DDBJ whole genome shotgun (WGS) entry which is preliminary data.</text>
</comment>
<keyword evidence="3" id="KW-1185">Reference proteome</keyword>
<dbReference type="InterPro" id="IPR024775">
    <property type="entry name" value="DinB-like"/>
</dbReference>
<dbReference type="Pfam" id="PF12867">
    <property type="entry name" value="DinB_2"/>
    <property type="match status" value="1"/>
</dbReference>
<feature type="domain" description="DinB-like" evidence="1">
    <location>
        <begin position="5"/>
        <end position="168"/>
    </location>
</feature>